<dbReference type="Proteomes" id="UP000295313">
    <property type="component" value="Unassembled WGS sequence"/>
</dbReference>
<dbReference type="InterPro" id="IPR026444">
    <property type="entry name" value="Secre_tail"/>
</dbReference>
<keyword evidence="4" id="KW-1185">Reference proteome</keyword>
<dbReference type="Pfam" id="PF18962">
    <property type="entry name" value="Por_Secre_tail"/>
    <property type="match status" value="1"/>
</dbReference>
<name>A0A4R8IHC9_9FLAO</name>
<feature type="domain" description="Secretion system C-terminal sorting" evidence="2">
    <location>
        <begin position="133"/>
        <end position="197"/>
    </location>
</feature>
<dbReference type="OrthoDB" id="1248433at2"/>
<sequence length="199" mass="22310">MKKHFLFIFAILIYNLGFGQNNPVQNLAWYHTHIFPYNNIFSLSWAPPATPHNDLIGYNIYRGNELYRFQTNTSLGCDSRSGINDGCDFLTHAFIVNVKAVYEGNIESDAVSYTINGPALGTKEFSSKSFTTFPNPVKDILNFSEEITDFKITDSSGKIIEQMSSSGKSINVSKLTKGTYIFSATTKSGEIINKKFIKE</sequence>
<evidence type="ECO:0000256" key="1">
    <source>
        <dbReference type="ARBA" id="ARBA00022729"/>
    </source>
</evidence>
<reference evidence="3 4" key="1">
    <citation type="submission" date="2019-03" db="EMBL/GenBank/DDBJ databases">
        <title>Genomic Encyclopedia of Type Strains, Phase III (KMG-III): the genomes of soil and plant-associated and newly described type strains.</title>
        <authorList>
            <person name="Whitman W."/>
        </authorList>
    </citation>
    <scope>NUCLEOTIDE SEQUENCE [LARGE SCALE GENOMIC DNA]</scope>
    <source>
        <strain evidence="3 4">CGMCC 1.12802</strain>
    </source>
</reference>
<accession>A0A4R8IHC9</accession>
<dbReference type="AlphaFoldDB" id="A0A4R8IHC9"/>
<dbReference type="EMBL" id="SOEO01000002">
    <property type="protein sequence ID" value="TDX84894.1"/>
    <property type="molecule type" value="Genomic_DNA"/>
</dbReference>
<keyword evidence="1" id="KW-0732">Signal</keyword>
<evidence type="ECO:0000313" key="4">
    <source>
        <dbReference type="Proteomes" id="UP000295313"/>
    </source>
</evidence>
<evidence type="ECO:0000313" key="3">
    <source>
        <dbReference type="EMBL" id="TDX84894.1"/>
    </source>
</evidence>
<protein>
    <submittedName>
        <fullName evidence="3">Putative secreted protein (Por secretion system target)</fullName>
    </submittedName>
</protein>
<dbReference type="RefSeq" id="WP_133945084.1">
    <property type="nucleotide sequence ID" value="NZ_SOEO01000002.1"/>
</dbReference>
<proteinExistence type="predicted"/>
<comment type="caution">
    <text evidence="3">The sequence shown here is derived from an EMBL/GenBank/DDBJ whole genome shotgun (WGS) entry which is preliminary data.</text>
</comment>
<gene>
    <name evidence="3" type="ORF">B0I22_2534</name>
</gene>
<dbReference type="NCBIfam" id="TIGR04183">
    <property type="entry name" value="Por_Secre_tail"/>
    <property type="match status" value="1"/>
</dbReference>
<organism evidence="3 4">
    <name type="scientific">Epilithonimonas xixisoli</name>
    <dbReference type="NCBI Taxonomy" id="1476462"/>
    <lineage>
        <taxon>Bacteria</taxon>
        <taxon>Pseudomonadati</taxon>
        <taxon>Bacteroidota</taxon>
        <taxon>Flavobacteriia</taxon>
        <taxon>Flavobacteriales</taxon>
        <taxon>Weeksellaceae</taxon>
        <taxon>Chryseobacterium group</taxon>
        <taxon>Epilithonimonas</taxon>
    </lineage>
</organism>
<evidence type="ECO:0000259" key="2">
    <source>
        <dbReference type="Pfam" id="PF18962"/>
    </source>
</evidence>